<reference evidence="5 6" key="1">
    <citation type="submission" date="2022-12" db="EMBL/GenBank/DDBJ databases">
        <authorList>
            <person name="Ruckert C."/>
            <person name="Busche T."/>
            <person name="Kalinowski J."/>
            <person name="Wittmann C."/>
        </authorList>
    </citation>
    <scope>NUCLEOTIDE SEQUENCE [LARGE SCALE GENOMIC DNA]</scope>
    <source>
        <strain evidence="5 6">DSM 40276</strain>
    </source>
</reference>
<evidence type="ECO:0000313" key="6">
    <source>
        <dbReference type="Proteomes" id="UP001210169"/>
    </source>
</evidence>
<dbReference type="SUPFAM" id="SSF81606">
    <property type="entry name" value="PP2C-like"/>
    <property type="match status" value="1"/>
</dbReference>
<evidence type="ECO:0000313" key="5">
    <source>
        <dbReference type="EMBL" id="WAU03969.1"/>
    </source>
</evidence>
<dbReference type="InterPro" id="IPR029016">
    <property type="entry name" value="GAF-like_dom_sf"/>
</dbReference>
<sequence>MVKSSGVSAATATATASVAGVDVGAAWQSAPHPVLVISPSGVVRAVNDAAAPLFPAMRAGAPFDDAPARWLADAHQRFTDPLRSEDGDPVRGPVGDRSFEARPSRAENGDVVWWLVDDTARRSAEDALRAERERTGFLAQASTELLASLNAGRCMDVTARLAAQHLADAAVVVTPPSGRRWTVSFCGPDGQVVRDKAVADPASVPGLAEALRGFPPVPSRWIDPAAVPDRFKPSALGDIGSVVVTPLPGHGVAAGALILMRRSGHAAFNESEETFARLFAARAGAAMSAARLYAEQAAITRTLMRELLPPRLEQVSGVEFAGGYRASNDTDRVGGDFYDVHAGAGPDEESLVVLGDVCGKGLEAAVQTGKIRNTLHALLPLATDHQRVLRLLNGALLDSDHTRFATLVLASVARRGGTVRLRVTSAGHPAPLVVRVDGRVEEADTRGSLVGALPEVTSKTASLDLAPGESCLLYTDGITEAMGGPMGEELFGEERLRSALSECAGLPAEAVVERIRMLAAQWVGTGRHDDMAVVAITAPHHAHLSAVDGHTRGRYTA</sequence>
<dbReference type="InterPro" id="IPR036457">
    <property type="entry name" value="PPM-type-like_dom_sf"/>
</dbReference>
<keyword evidence="1" id="KW-0378">Hydrolase</keyword>
<dbReference type="Pfam" id="PF07228">
    <property type="entry name" value="SpoIIE"/>
    <property type="match status" value="1"/>
</dbReference>
<feature type="domain" description="PPM-type phosphatase" evidence="4">
    <location>
        <begin position="315"/>
        <end position="538"/>
    </location>
</feature>
<protein>
    <submittedName>
        <fullName evidence="5">Serine/threonine-protein phosphatase</fullName>
    </submittedName>
</protein>
<dbReference type="InterPro" id="IPR052016">
    <property type="entry name" value="Bact_Sigma-Reg"/>
</dbReference>
<feature type="region of interest" description="Disordered" evidence="2">
    <location>
        <begin position="80"/>
        <end position="102"/>
    </location>
</feature>
<evidence type="ECO:0000259" key="4">
    <source>
        <dbReference type="SMART" id="SM00331"/>
    </source>
</evidence>
<dbReference type="PANTHER" id="PTHR43156:SF2">
    <property type="entry name" value="STAGE II SPORULATION PROTEIN E"/>
    <property type="match status" value="1"/>
</dbReference>
<keyword evidence="6" id="KW-1185">Reference proteome</keyword>
<dbReference type="InterPro" id="IPR001932">
    <property type="entry name" value="PPM-type_phosphatase-like_dom"/>
</dbReference>
<organism evidence="5 6">
    <name type="scientific">Streptomyces nigrescens</name>
    <dbReference type="NCBI Taxonomy" id="1920"/>
    <lineage>
        <taxon>Bacteria</taxon>
        <taxon>Bacillati</taxon>
        <taxon>Actinomycetota</taxon>
        <taxon>Actinomycetes</taxon>
        <taxon>Kitasatosporales</taxon>
        <taxon>Streptomycetaceae</taxon>
        <taxon>Streptomyces</taxon>
    </lineage>
</organism>
<dbReference type="PANTHER" id="PTHR43156">
    <property type="entry name" value="STAGE II SPORULATION PROTEIN E-RELATED"/>
    <property type="match status" value="1"/>
</dbReference>
<gene>
    <name evidence="5" type="ORF">STRNI_002177</name>
</gene>
<dbReference type="RefSeq" id="WP_277411095.1">
    <property type="nucleotide sequence ID" value="NZ_CP114203.1"/>
</dbReference>
<feature type="compositionally biased region" description="Basic and acidic residues" evidence="2">
    <location>
        <begin position="80"/>
        <end position="89"/>
    </location>
</feature>
<accession>A0ABY7IYT8</accession>
<dbReference type="SMART" id="SM00331">
    <property type="entry name" value="PP2C_SIG"/>
    <property type="match status" value="1"/>
</dbReference>
<feature type="domain" description="GAF" evidence="3">
    <location>
        <begin position="150"/>
        <end position="297"/>
    </location>
</feature>
<evidence type="ECO:0000259" key="3">
    <source>
        <dbReference type="SMART" id="SM00065"/>
    </source>
</evidence>
<name>A0ABY7IYT8_STRNI</name>
<evidence type="ECO:0000256" key="2">
    <source>
        <dbReference type="SAM" id="MobiDB-lite"/>
    </source>
</evidence>
<dbReference type="Gene3D" id="3.60.40.10">
    <property type="entry name" value="PPM-type phosphatase domain"/>
    <property type="match status" value="1"/>
</dbReference>
<dbReference type="SUPFAM" id="SSF55781">
    <property type="entry name" value="GAF domain-like"/>
    <property type="match status" value="1"/>
</dbReference>
<dbReference type="GeneID" id="301331360"/>
<dbReference type="InterPro" id="IPR003018">
    <property type="entry name" value="GAF"/>
</dbReference>
<dbReference type="EMBL" id="CP114203">
    <property type="protein sequence ID" value="WAU03969.1"/>
    <property type="molecule type" value="Genomic_DNA"/>
</dbReference>
<proteinExistence type="predicted"/>
<dbReference type="Gene3D" id="3.30.450.40">
    <property type="match status" value="1"/>
</dbReference>
<dbReference type="SMART" id="SM00065">
    <property type="entry name" value="GAF"/>
    <property type="match status" value="1"/>
</dbReference>
<evidence type="ECO:0000256" key="1">
    <source>
        <dbReference type="ARBA" id="ARBA00022801"/>
    </source>
</evidence>
<dbReference type="Proteomes" id="UP001210169">
    <property type="component" value="Chromosome"/>
</dbReference>